<accession>A0A7Z8Z6V9</accession>
<evidence type="ECO:0000313" key="2">
    <source>
        <dbReference type="Proteomes" id="UP000267630"/>
    </source>
</evidence>
<protein>
    <submittedName>
        <fullName evidence="1">Uncharacterized protein</fullName>
    </submittedName>
</protein>
<dbReference type="AlphaFoldDB" id="A0A7Z8Z6V9"/>
<evidence type="ECO:0000313" key="1">
    <source>
        <dbReference type="EMBL" id="VED46430.1"/>
    </source>
</evidence>
<gene>
    <name evidence="1" type="ORF">NCTC9997_00988</name>
</gene>
<name>A0A7Z8Z6V9_RAOTE</name>
<dbReference type="Proteomes" id="UP000267630">
    <property type="component" value="Chromosome 3"/>
</dbReference>
<proteinExistence type="predicted"/>
<reference evidence="1 2" key="1">
    <citation type="submission" date="2018-12" db="EMBL/GenBank/DDBJ databases">
        <authorList>
            <consortium name="Pathogen Informatics"/>
        </authorList>
    </citation>
    <scope>NUCLEOTIDE SEQUENCE [LARGE SCALE GENOMIC DNA]</scope>
    <source>
        <strain evidence="1 2">NCTC9997</strain>
    </source>
</reference>
<dbReference type="EMBL" id="LR134253">
    <property type="protein sequence ID" value="VED46430.1"/>
    <property type="molecule type" value="Genomic_DNA"/>
</dbReference>
<organism evidence="1 2">
    <name type="scientific">Raoultella terrigena</name>
    <name type="common">Klebsiella terrigena</name>
    <dbReference type="NCBI Taxonomy" id="577"/>
    <lineage>
        <taxon>Bacteria</taxon>
        <taxon>Pseudomonadati</taxon>
        <taxon>Pseudomonadota</taxon>
        <taxon>Gammaproteobacteria</taxon>
        <taxon>Enterobacterales</taxon>
        <taxon>Enterobacteriaceae</taxon>
        <taxon>Klebsiella/Raoultella group</taxon>
        <taxon>Raoultella</taxon>
    </lineage>
</organism>
<sequence>MFDILLFGAGWGGDAWLVDQVDLDRGVLDLYEYPQMWLLADLDVTKWPLPIQFCIDRYAVFGGMYLIGYAGVKPPEMEIMRTIVQSYSKSVECRGFLIGHKITMNHY</sequence>
<keyword evidence="2" id="KW-1185">Reference proteome</keyword>